<protein>
    <recommendedName>
        <fullName evidence="3">HTH tetR-type domain-containing protein</fullName>
    </recommendedName>
</protein>
<proteinExistence type="predicted"/>
<dbReference type="Pfam" id="PF14278">
    <property type="entry name" value="TetR_C_8"/>
    <property type="match status" value="1"/>
</dbReference>
<dbReference type="SUPFAM" id="SSF46689">
    <property type="entry name" value="Homeodomain-like"/>
    <property type="match status" value="1"/>
</dbReference>
<comment type="caution">
    <text evidence="4">The sequence shown here is derived from an EMBL/GenBank/DDBJ whole genome shotgun (WGS) entry which is preliminary data.</text>
</comment>
<feature type="transmembrane region" description="Helical" evidence="2">
    <location>
        <begin position="139"/>
        <end position="158"/>
    </location>
</feature>
<gene>
    <name evidence="4" type="ORF">SDC9_128180</name>
</gene>
<dbReference type="Gene3D" id="1.10.357.10">
    <property type="entry name" value="Tetracycline Repressor, domain 2"/>
    <property type="match status" value="1"/>
</dbReference>
<reference evidence="4" key="1">
    <citation type="submission" date="2019-08" db="EMBL/GenBank/DDBJ databases">
        <authorList>
            <person name="Kucharzyk K."/>
            <person name="Murdoch R.W."/>
            <person name="Higgins S."/>
            <person name="Loffler F."/>
        </authorList>
    </citation>
    <scope>NUCLEOTIDE SEQUENCE</scope>
</reference>
<evidence type="ECO:0000259" key="3">
    <source>
        <dbReference type="PROSITE" id="PS50977"/>
    </source>
</evidence>
<dbReference type="PROSITE" id="PS50977">
    <property type="entry name" value="HTH_TETR_2"/>
    <property type="match status" value="1"/>
</dbReference>
<dbReference type="InterPro" id="IPR001647">
    <property type="entry name" value="HTH_TetR"/>
</dbReference>
<dbReference type="InterPro" id="IPR009057">
    <property type="entry name" value="Homeodomain-like_sf"/>
</dbReference>
<name>A0A645CWA2_9ZZZZ</name>
<dbReference type="AlphaFoldDB" id="A0A645CWA2"/>
<dbReference type="PANTHER" id="PTHR43479:SF7">
    <property type="entry name" value="TETR-FAMILY TRANSCRIPTIONAL REGULATOR"/>
    <property type="match status" value="1"/>
</dbReference>
<keyword evidence="2" id="KW-0472">Membrane</keyword>
<sequence length="183" mass="21576">MDRRVRKTRMQLRAGLTQLMREKPIKDITVRELAQLVDINRCTFYLHYRDIYDMVEQVEQEVFEEFEEIVRAHPPQELQDKPILLMNDLFEFFSANADLCAAFLGGNGDMAFFNKLISLIRGCVVESWMQEQKKDPAHFDYYFAFLAAGFIGIIREWFAQDMREKPSEMAEMTEHLVLHGFGH</sequence>
<evidence type="ECO:0000313" key="4">
    <source>
        <dbReference type="EMBL" id="MPM81128.1"/>
    </source>
</evidence>
<dbReference type="InterPro" id="IPR039532">
    <property type="entry name" value="TetR_C_Firmicutes"/>
</dbReference>
<dbReference type="InterPro" id="IPR050624">
    <property type="entry name" value="HTH-type_Tx_Regulator"/>
</dbReference>
<dbReference type="GO" id="GO:0003677">
    <property type="term" value="F:DNA binding"/>
    <property type="evidence" value="ECO:0007669"/>
    <property type="project" value="UniProtKB-KW"/>
</dbReference>
<keyword evidence="2" id="KW-1133">Transmembrane helix</keyword>
<keyword evidence="2" id="KW-0812">Transmembrane</keyword>
<evidence type="ECO:0000256" key="1">
    <source>
        <dbReference type="ARBA" id="ARBA00023125"/>
    </source>
</evidence>
<organism evidence="4">
    <name type="scientific">bioreactor metagenome</name>
    <dbReference type="NCBI Taxonomy" id="1076179"/>
    <lineage>
        <taxon>unclassified sequences</taxon>
        <taxon>metagenomes</taxon>
        <taxon>ecological metagenomes</taxon>
    </lineage>
</organism>
<feature type="domain" description="HTH tetR-type" evidence="3">
    <location>
        <begin position="6"/>
        <end position="66"/>
    </location>
</feature>
<keyword evidence="1" id="KW-0238">DNA-binding</keyword>
<accession>A0A645CWA2</accession>
<dbReference type="EMBL" id="VSSQ01030562">
    <property type="protein sequence ID" value="MPM81128.1"/>
    <property type="molecule type" value="Genomic_DNA"/>
</dbReference>
<dbReference type="PANTHER" id="PTHR43479">
    <property type="entry name" value="ACREF/ENVCD OPERON REPRESSOR-RELATED"/>
    <property type="match status" value="1"/>
</dbReference>
<evidence type="ECO:0000256" key="2">
    <source>
        <dbReference type="SAM" id="Phobius"/>
    </source>
</evidence>